<evidence type="ECO:0000256" key="1">
    <source>
        <dbReference type="SAM" id="MobiDB-lite"/>
    </source>
</evidence>
<name>A0A4Y7TUH3_COPMI</name>
<gene>
    <name evidence="2" type="ORF">FA13DRAFT_1867608</name>
</gene>
<evidence type="ECO:0000313" key="3">
    <source>
        <dbReference type="Proteomes" id="UP000298030"/>
    </source>
</evidence>
<feature type="region of interest" description="Disordered" evidence="1">
    <location>
        <begin position="484"/>
        <end position="562"/>
    </location>
</feature>
<dbReference type="Proteomes" id="UP000298030">
    <property type="component" value="Unassembled WGS sequence"/>
</dbReference>
<evidence type="ECO:0000313" key="2">
    <source>
        <dbReference type="EMBL" id="TEB37826.1"/>
    </source>
</evidence>
<dbReference type="AlphaFoldDB" id="A0A4Y7TUH3"/>
<accession>A0A4Y7TUH3</accession>
<proteinExistence type="predicted"/>
<comment type="caution">
    <text evidence="2">The sequence shown here is derived from an EMBL/GenBank/DDBJ whole genome shotgun (WGS) entry which is preliminary data.</text>
</comment>
<dbReference type="EMBL" id="QPFP01000003">
    <property type="protein sequence ID" value="TEB37826.1"/>
    <property type="molecule type" value="Genomic_DNA"/>
</dbReference>
<keyword evidence="3" id="KW-1185">Reference proteome</keyword>
<organism evidence="2 3">
    <name type="scientific">Coprinellus micaceus</name>
    <name type="common">Glistening ink-cap mushroom</name>
    <name type="synonym">Coprinus micaceus</name>
    <dbReference type="NCBI Taxonomy" id="71717"/>
    <lineage>
        <taxon>Eukaryota</taxon>
        <taxon>Fungi</taxon>
        <taxon>Dikarya</taxon>
        <taxon>Basidiomycota</taxon>
        <taxon>Agaricomycotina</taxon>
        <taxon>Agaricomycetes</taxon>
        <taxon>Agaricomycetidae</taxon>
        <taxon>Agaricales</taxon>
        <taxon>Agaricineae</taxon>
        <taxon>Psathyrellaceae</taxon>
        <taxon>Coprinellus</taxon>
    </lineage>
</organism>
<protein>
    <submittedName>
        <fullName evidence="2">Uncharacterized protein</fullName>
    </submittedName>
</protein>
<reference evidence="2 3" key="1">
    <citation type="journal article" date="2019" name="Nat. Ecol. Evol.">
        <title>Megaphylogeny resolves global patterns of mushroom evolution.</title>
        <authorList>
            <person name="Varga T."/>
            <person name="Krizsan K."/>
            <person name="Foldi C."/>
            <person name="Dima B."/>
            <person name="Sanchez-Garcia M."/>
            <person name="Sanchez-Ramirez S."/>
            <person name="Szollosi G.J."/>
            <person name="Szarkandi J.G."/>
            <person name="Papp V."/>
            <person name="Albert L."/>
            <person name="Andreopoulos W."/>
            <person name="Angelini C."/>
            <person name="Antonin V."/>
            <person name="Barry K.W."/>
            <person name="Bougher N.L."/>
            <person name="Buchanan P."/>
            <person name="Buyck B."/>
            <person name="Bense V."/>
            <person name="Catcheside P."/>
            <person name="Chovatia M."/>
            <person name="Cooper J."/>
            <person name="Damon W."/>
            <person name="Desjardin D."/>
            <person name="Finy P."/>
            <person name="Geml J."/>
            <person name="Haridas S."/>
            <person name="Hughes K."/>
            <person name="Justo A."/>
            <person name="Karasinski D."/>
            <person name="Kautmanova I."/>
            <person name="Kiss B."/>
            <person name="Kocsube S."/>
            <person name="Kotiranta H."/>
            <person name="LaButti K.M."/>
            <person name="Lechner B.E."/>
            <person name="Liimatainen K."/>
            <person name="Lipzen A."/>
            <person name="Lukacs Z."/>
            <person name="Mihaltcheva S."/>
            <person name="Morgado L.N."/>
            <person name="Niskanen T."/>
            <person name="Noordeloos M.E."/>
            <person name="Ohm R.A."/>
            <person name="Ortiz-Santana B."/>
            <person name="Ovrebo C."/>
            <person name="Racz N."/>
            <person name="Riley R."/>
            <person name="Savchenko A."/>
            <person name="Shiryaev A."/>
            <person name="Soop K."/>
            <person name="Spirin V."/>
            <person name="Szebenyi C."/>
            <person name="Tomsovsky M."/>
            <person name="Tulloss R.E."/>
            <person name="Uehling J."/>
            <person name="Grigoriev I.V."/>
            <person name="Vagvolgyi C."/>
            <person name="Papp T."/>
            <person name="Martin F.M."/>
            <person name="Miettinen O."/>
            <person name="Hibbett D.S."/>
            <person name="Nagy L.G."/>
        </authorList>
    </citation>
    <scope>NUCLEOTIDE SEQUENCE [LARGE SCALE GENOMIC DNA]</scope>
    <source>
        <strain evidence="2 3">FP101781</strain>
    </source>
</reference>
<feature type="compositionally biased region" description="Basic residues" evidence="1">
    <location>
        <begin position="550"/>
        <end position="562"/>
    </location>
</feature>
<dbReference type="OrthoDB" id="3040495at2759"/>
<sequence length="562" mass="63491">MPEDPEVRSFHLRSTRGIQRVAKKQGGQPTARLIILPRSWAEGTWEKPYSTISEDRSRFNEALEPPDPEYAATCNAHDLRSAKLNGCLHLLDRPLQPGPIYVAKRGKCLVIAAGYHAVSINFGLEASLWVVSRSIFDDLLENDAPGPNPDKAKAQRLRTFLFPEYLIEPSRRAPVGSRNTQSINIFCAWLVGDSVIIISDFSRLVRLHFTSLDRFWTQDDLNIGSYHWRNTIFSAFPDGPDMVLEPIPAREALLDWRRRVLDGTASGTDAIVKAITTNKSMAFGGFGRHLANDFLHVVKIPPLLSARTVCQSDRMFDSIMDHIFVYMAQWSSDRFIKQCCTDVNSLNPFTFNASQERNYHSGYVYVHAKDMVRVTVDEYNGFVELGYLDPDHTIGAFYTFISSFTLSQCEPLGGGYKFLKVHQYEEVGKKRPLRAFSVILAKFPKTDMWRPSTENWTDIRMRGLATTLGPASFREAMQNRPLFGPAVPKLVRGPGRPAKPERTGKGGRPRTSTCEAQLQIPKYLTTGRKRKRSPSPEPEPEPEPATLSPRKTRSSSRRKTQI</sequence>